<reference evidence="2" key="1">
    <citation type="journal article" date="2015" name="MBio">
        <title>Genome-Resolved Metagenomic Analysis Reveals Roles for Candidate Phyla and Other Microbial Community Members in Biogeochemical Transformations in Oil Reservoirs.</title>
        <authorList>
            <person name="Hu P."/>
            <person name="Tom L."/>
            <person name="Singh A."/>
            <person name="Thomas B.C."/>
            <person name="Baker B.J."/>
            <person name="Piceno Y.M."/>
            <person name="Andersen G.L."/>
            <person name="Banfield J.F."/>
        </authorList>
    </citation>
    <scope>NUCLEOTIDE SEQUENCE [LARGE SCALE GENOMIC DNA]</scope>
</reference>
<dbReference type="EMBL" id="LGGX01000003">
    <property type="protein sequence ID" value="KUK87631.1"/>
    <property type="molecule type" value="Genomic_DNA"/>
</dbReference>
<gene>
    <name evidence="1" type="ORF">XE03_0522</name>
</gene>
<dbReference type="Proteomes" id="UP000053467">
    <property type="component" value="Unassembled WGS sequence"/>
</dbReference>
<name>A0A101I2L8_UNCT6</name>
<protein>
    <submittedName>
        <fullName evidence="1">Uncharacterized protein</fullName>
    </submittedName>
</protein>
<dbReference type="AlphaFoldDB" id="A0A101I2L8"/>
<evidence type="ECO:0000313" key="1">
    <source>
        <dbReference type="EMBL" id="KUK87631.1"/>
    </source>
</evidence>
<evidence type="ECO:0000313" key="2">
    <source>
        <dbReference type="Proteomes" id="UP000053467"/>
    </source>
</evidence>
<accession>A0A101I2L8</accession>
<proteinExistence type="predicted"/>
<organism evidence="1 2">
    <name type="scientific">candidate division TA06 bacterium 34_109</name>
    <dbReference type="NCBI Taxonomy" id="1635277"/>
    <lineage>
        <taxon>Bacteria</taxon>
        <taxon>Bacteria division TA06</taxon>
    </lineage>
</organism>
<sequence>MEKIILFSILTLSLLIFNCGLDYHIIKTTGGTFLNDPEYSIRYYSDKNNNLSTIQFTGDTIIEGIEYKRYKFDYEENLFYHLFDFEYQRIIFEGYPFEIPFFPTYLIKDQKIYENYENNNFKYFYSCFVDSVKTLHLEGKDYTSSYFVTIKINLIFDQKDTTVYEKYILNFEDGIVGFFKNGEYFYLDSIVY</sequence>
<comment type="caution">
    <text evidence="1">The sequence shown here is derived from an EMBL/GenBank/DDBJ whole genome shotgun (WGS) entry which is preliminary data.</text>
</comment>